<dbReference type="Proteomes" id="UP000298596">
    <property type="component" value="Plasmid p1"/>
</dbReference>
<reference evidence="2 3" key="1">
    <citation type="submission" date="2018-09" db="EMBL/GenBank/DDBJ databases">
        <title>Whole genome based analysis of evolution and adaptive divergence in Indian and Brazilian strains of Azospirillum brasilense.</title>
        <authorList>
            <person name="Singh C."/>
            <person name="Tripathi A.K."/>
        </authorList>
    </citation>
    <scope>NUCLEOTIDE SEQUENCE [LARGE SCALE GENOMIC DNA]</scope>
    <source>
        <strain evidence="2 3">MTCC4036</strain>
        <plasmid evidence="2 3">p1</plasmid>
    </source>
</reference>
<evidence type="ECO:0000256" key="1">
    <source>
        <dbReference type="SAM" id="MobiDB-lite"/>
    </source>
</evidence>
<dbReference type="AlphaFoldDB" id="A0A4D8Q4J8"/>
<proteinExistence type="predicted"/>
<evidence type="ECO:0000313" key="2">
    <source>
        <dbReference type="EMBL" id="QCO03486.1"/>
    </source>
</evidence>
<feature type="compositionally biased region" description="Basic and acidic residues" evidence="1">
    <location>
        <begin position="99"/>
        <end position="115"/>
    </location>
</feature>
<organism evidence="2 3">
    <name type="scientific">Azospirillum brasilense</name>
    <dbReference type="NCBI Taxonomy" id="192"/>
    <lineage>
        <taxon>Bacteria</taxon>
        <taxon>Pseudomonadati</taxon>
        <taxon>Pseudomonadota</taxon>
        <taxon>Alphaproteobacteria</taxon>
        <taxon>Rhodospirillales</taxon>
        <taxon>Azospirillaceae</taxon>
        <taxon>Azospirillum</taxon>
    </lineage>
</organism>
<gene>
    <name evidence="2" type="ORF">D3867_15595</name>
</gene>
<dbReference type="EMBL" id="CP032331">
    <property type="protein sequence ID" value="QCO03486.1"/>
    <property type="molecule type" value="Genomic_DNA"/>
</dbReference>
<sequence>MRALRQRVVQDAGEGGVAGQRAARTIRLSGGQRAEQARAVGLFDRDGIGLDRAGGAQRLSLGNGAGGVGAAGQGVFQRFGKVTARSGAERRHRVLHPHAGGERRGKLVGRRDGNGVRHRRGGGGSGQSLRQGGDRVGGARRAGRGVHHPAEQRRRQVGRCLGIVRAARPDSLSLGQGDGQALLPGQRRGFLGGLRHARCGAGGDPARLCNGVVGRGAGADPRRDVAHPAVRHAARGAFRQALSGQRRRQLLLHGLQRAGIATQQHRRRFGRQGIGDGQERGGGVQGVRHSGPLAIAAVAYREGQ</sequence>
<keyword evidence="2" id="KW-0614">Plasmid</keyword>
<accession>A0A4D8Q4J8</accession>
<protein>
    <submittedName>
        <fullName evidence="2">Uncharacterized protein</fullName>
    </submittedName>
</protein>
<name>A0A4D8Q4J8_AZOBR</name>
<feature type="region of interest" description="Disordered" evidence="1">
    <location>
        <begin position="98"/>
        <end position="154"/>
    </location>
</feature>
<evidence type="ECO:0000313" key="3">
    <source>
        <dbReference type="Proteomes" id="UP000298596"/>
    </source>
</evidence>
<geneLocation type="plasmid" evidence="2">
    <name>p1</name>
</geneLocation>